<dbReference type="Pfam" id="PF06983">
    <property type="entry name" value="3-dmu-9_3-mt"/>
    <property type="match status" value="1"/>
</dbReference>
<dbReference type="AlphaFoldDB" id="A0A926E4G1"/>
<keyword evidence="3" id="KW-1185">Reference proteome</keyword>
<comment type="caution">
    <text evidence="2">The sequence shown here is derived from an EMBL/GenBank/DDBJ whole genome shotgun (WGS) entry which is preliminary data.</text>
</comment>
<dbReference type="PANTHER" id="PTHR33990:SF1">
    <property type="entry name" value="PROTEIN YJDN"/>
    <property type="match status" value="1"/>
</dbReference>
<dbReference type="RefSeq" id="WP_249294444.1">
    <property type="nucleotide sequence ID" value="NZ_JACRSV010000001.1"/>
</dbReference>
<dbReference type="CDD" id="cd06588">
    <property type="entry name" value="PhnB_like"/>
    <property type="match status" value="1"/>
</dbReference>
<evidence type="ECO:0000259" key="1">
    <source>
        <dbReference type="Pfam" id="PF06983"/>
    </source>
</evidence>
<evidence type="ECO:0000313" key="2">
    <source>
        <dbReference type="EMBL" id="MBC8559553.1"/>
    </source>
</evidence>
<organism evidence="2 3">
    <name type="scientific">Fumia xinanensis</name>
    <dbReference type="NCBI Taxonomy" id="2763659"/>
    <lineage>
        <taxon>Bacteria</taxon>
        <taxon>Bacillati</taxon>
        <taxon>Bacillota</taxon>
        <taxon>Clostridia</taxon>
        <taxon>Eubacteriales</taxon>
        <taxon>Oscillospiraceae</taxon>
        <taxon>Fumia</taxon>
    </lineage>
</organism>
<reference evidence="2" key="1">
    <citation type="submission" date="2020-08" db="EMBL/GenBank/DDBJ databases">
        <title>Genome public.</title>
        <authorList>
            <person name="Liu C."/>
            <person name="Sun Q."/>
        </authorList>
    </citation>
    <scope>NUCLEOTIDE SEQUENCE</scope>
    <source>
        <strain evidence="2">NSJ-33</strain>
    </source>
</reference>
<evidence type="ECO:0000313" key="3">
    <source>
        <dbReference type="Proteomes" id="UP000610760"/>
    </source>
</evidence>
<dbReference type="SUPFAM" id="SSF54593">
    <property type="entry name" value="Glyoxalase/Bleomycin resistance protein/Dihydroxybiphenyl dioxygenase"/>
    <property type="match status" value="1"/>
</dbReference>
<dbReference type="Gene3D" id="3.10.180.10">
    <property type="entry name" value="2,3-Dihydroxybiphenyl 1,2-Dioxygenase, domain 1"/>
    <property type="match status" value="1"/>
</dbReference>
<dbReference type="EMBL" id="JACRSV010000001">
    <property type="protein sequence ID" value="MBC8559553.1"/>
    <property type="molecule type" value="Genomic_DNA"/>
</dbReference>
<dbReference type="InterPro" id="IPR028973">
    <property type="entry name" value="PhnB-like"/>
</dbReference>
<dbReference type="PANTHER" id="PTHR33990">
    <property type="entry name" value="PROTEIN YJDN-RELATED"/>
    <property type="match status" value="1"/>
</dbReference>
<feature type="domain" description="PhnB-like" evidence="1">
    <location>
        <begin position="2"/>
        <end position="133"/>
    </location>
</feature>
<sequence>MIHPYLSFSGNCREALEFYEKAFETEPPRILTFGDSPAAKDLPLTETDKRRVMHGEMVIAGSRVMASDVPNGMNFTVGNSISLAITGGDERKLRKWFTALQREGHVDMEPIQTPWSRFYGIVTDKFGVRWQLTHENEQR</sequence>
<proteinExistence type="predicted"/>
<gene>
    <name evidence="2" type="ORF">H8710_05635</name>
</gene>
<protein>
    <submittedName>
        <fullName evidence="2">VOC family protein</fullName>
    </submittedName>
</protein>
<dbReference type="InterPro" id="IPR029068">
    <property type="entry name" value="Glyas_Bleomycin-R_OHBP_Dase"/>
</dbReference>
<name>A0A926E4G1_9FIRM</name>
<dbReference type="Proteomes" id="UP000610760">
    <property type="component" value="Unassembled WGS sequence"/>
</dbReference>
<accession>A0A926E4G1</accession>